<feature type="compositionally biased region" description="Basic and acidic residues" evidence="1">
    <location>
        <begin position="55"/>
        <end position="77"/>
    </location>
</feature>
<reference evidence="3" key="1">
    <citation type="journal article" date="2019" name="Int. J. Syst. Evol. Microbiol.">
        <title>The Global Catalogue of Microorganisms (GCM) 10K type strain sequencing project: providing services to taxonomists for standard genome sequencing and annotation.</title>
        <authorList>
            <consortium name="The Broad Institute Genomics Platform"/>
            <consortium name="The Broad Institute Genome Sequencing Center for Infectious Disease"/>
            <person name="Wu L."/>
            <person name="Ma J."/>
        </authorList>
    </citation>
    <scope>NUCLEOTIDE SEQUENCE [LARGE SCALE GENOMIC DNA]</scope>
    <source>
        <strain evidence="3">ICMP 6774ER</strain>
    </source>
</reference>
<evidence type="ECO:0000313" key="3">
    <source>
        <dbReference type="Proteomes" id="UP001597368"/>
    </source>
</evidence>
<feature type="region of interest" description="Disordered" evidence="1">
    <location>
        <begin position="49"/>
        <end position="77"/>
    </location>
</feature>
<evidence type="ECO:0000256" key="1">
    <source>
        <dbReference type="SAM" id="MobiDB-lite"/>
    </source>
</evidence>
<protein>
    <submittedName>
        <fullName evidence="2">Uncharacterized protein</fullName>
    </submittedName>
</protein>
<sequence length="77" mass="7904">MSVSPCWSCSSAPASARYTEATAGEWPAFSPVLIVGFLAISGAGVFQGEGGGQRVVDDLRSGGDSEHGDEHRPHAGE</sequence>
<organism evidence="2 3">
    <name type="scientific">Nonomuraea mangrovi</name>
    <dbReference type="NCBI Taxonomy" id="2316207"/>
    <lineage>
        <taxon>Bacteria</taxon>
        <taxon>Bacillati</taxon>
        <taxon>Actinomycetota</taxon>
        <taxon>Actinomycetes</taxon>
        <taxon>Streptosporangiales</taxon>
        <taxon>Streptosporangiaceae</taxon>
        <taxon>Nonomuraea</taxon>
    </lineage>
</organism>
<keyword evidence="3" id="KW-1185">Reference proteome</keyword>
<name>A0ABW4TCK4_9ACTN</name>
<gene>
    <name evidence="2" type="ORF">ACFSKW_45165</name>
</gene>
<accession>A0ABW4TCK4</accession>
<evidence type="ECO:0000313" key="2">
    <source>
        <dbReference type="EMBL" id="MFD1938680.1"/>
    </source>
</evidence>
<comment type="caution">
    <text evidence="2">The sequence shown here is derived from an EMBL/GenBank/DDBJ whole genome shotgun (WGS) entry which is preliminary data.</text>
</comment>
<dbReference type="EMBL" id="JBHUFV010000068">
    <property type="protein sequence ID" value="MFD1938680.1"/>
    <property type="molecule type" value="Genomic_DNA"/>
</dbReference>
<dbReference type="RefSeq" id="WP_379580765.1">
    <property type="nucleotide sequence ID" value="NZ_JBHUFV010000068.1"/>
</dbReference>
<proteinExistence type="predicted"/>
<dbReference type="Proteomes" id="UP001597368">
    <property type="component" value="Unassembled WGS sequence"/>
</dbReference>